<evidence type="ECO:0000256" key="6">
    <source>
        <dbReference type="SAM" id="MobiDB-lite"/>
    </source>
</evidence>
<dbReference type="InterPro" id="IPR038488">
    <property type="entry name" value="Integrase_DNA-bd_sf"/>
</dbReference>
<keyword evidence="4" id="KW-0233">DNA recombination</keyword>
<dbReference type="Proteomes" id="UP000199423">
    <property type="component" value="Unassembled WGS sequence"/>
</dbReference>
<dbReference type="RefSeq" id="WP_092867139.1">
    <property type="nucleotide sequence ID" value="NZ_FPCH01000002.1"/>
</dbReference>
<evidence type="ECO:0000259" key="7">
    <source>
        <dbReference type="PROSITE" id="PS51898"/>
    </source>
</evidence>
<keyword evidence="10" id="KW-1185">Reference proteome</keyword>
<evidence type="ECO:0000259" key="8">
    <source>
        <dbReference type="PROSITE" id="PS51900"/>
    </source>
</evidence>
<dbReference type="Pfam" id="PF00589">
    <property type="entry name" value="Phage_integrase"/>
    <property type="match status" value="1"/>
</dbReference>
<accession>A0A1I7NE20</accession>
<dbReference type="InterPro" id="IPR050808">
    <property type="entry name" value="Phage_Integrase"/>
</dbReference>
<feature type="domain" description="Tyr recombinase" evidence="7">
    <location>
        <begin position="202"/>
        <end position="380"/>
    </location>
</feature>
<comment type="similarity">
    <text evidence="1">Belongs to the 'phage' integrase family.</text>
</comment>
<name>A0A1I7NE20_9HYPH</name>
<dbReference type="SUPFAM" id="SSF56349">
    <property type="entry name" value="DNA breaking-rejoining enzymes"/>
    <property type="match status" value="1"/>
</dbReference>
<dbReference type="Pfam" id="PF13356">
    <property type="entry name" value="Arm-DNA-bind_3"/>
    <property type="match status" value="1"/>
</dbReference>
<dbReference type="PROSITE" id="PS51900">
    <property type="entry name" value="CB"/>
    <property type="match status" value="1"/>
</dbReference>
<dbReference type="InterPro" id="IPR011010">
    <property type="entry name" value="DNA_brk_join_enz"/>
</dbReference>
<dbReference type="CDD" id="cd00801">
    <property type="entry name" value="INT_P4_C"/>
    <property type="match status" value="1"/>
</dbReference>
<dbReference type="Gene3D" id="3.30.160.390">
    <property type="entry name" value="Integrase, DNA-binding domain"/>
    <property type="match status" value="1"/>
</dbReference>
<evidence type="ECO:0000256" key="5">
    <source>
        <dbReference type="PROSITE-ProRule" id="PRU01248"/>
    </source>
</evidence>
<dbReference type="InterPro" id="IPR044068">
    <property type="entry name" value="CB"/>
</dbReference>
<dbReference type="InterPro" id="IPR025166">
    <property type="entry name" value="Integrase_DNA_bind_dom"/>
</dbReference>
<dbReference type="Gene3D" id="1.10.443.10">
    <property type="entry name" value="Intergrase catalytic core"/>
    <property type="match status" value="1"/>
</dbReference>
<dbReference type="InterPro" id="IPR010998">
    <property type="entry name" value="Integrase_recombinase_N"/>
</dbReference>
<evidence type="ECO:0000256" key="4">
    <source>
        <dbReference type="ARBA" id="ARBA00023172"/>
    </source>
</evidence>
<dbReference type="Gene3D" id="1.10.150.130">
    <property type="match status" value="1"/>
</dbReference>
<dbReference type="GO" id="GO:0015074">
    <property type="term" value="P:DNA integration"/>
    <property type="evidence" value="ECO:0007669"/>
    <property type="project" value="UniProtKB-KW"/>
</dbReference>
<dbReference type="GO" id="GO:0006310">
    <property type="term" value="P:DNA recombination"/>
    <property type="evidence" value="ECO:0007669"/>
    <property type="project" value="UniProtKB-KW"/>
</dbReference>
<dbReference type="AlphaFoldDB" id="A0A1I7NE20"/>
<feature type="compositionally biased region" description="Basic and acidic residues" evidence="6">
    <location>
        <begin position="436"/>
        <end position="445"/>
    </location>
</feature>
<keyword evidence="3 5" id="KW-0238">DNA-binding</keyword>
<keyword evidence="2" id="KW-0229">DNA integration</keyword>
<gene>
    <name evidence="9" type="ORF">SAMN04488557_1767</name>
</gene>
<dbReference type="OrthoDB" id="7615137at2"/>
<dbReference type="STRING" id="51670.SAMN04488557_1767"/>
<dbReference type="InterPro" id="IPR013762">
    <property type="entry name" value="Integrase-like_cat_sf"/>
</dbReference>
<proteinExistence type="inferred from homology"/>
<dbReference type="PANTHER" id="PTHR30629">
    <property type="entry name" value="PROPHAGE INTEGRASE"/>
    <property type="match status" value="1"/>
</dbReference>
<evidence type="ECO:0000256" key="2">
    <source>
        <dbReference type="ARBA" id="ARBA00022908"/>
    </source>
</evidence>
<dbReference type="EMBL" id="FPCH01000002">
    <property type="protein sequence ID" value="SFV32902.1"/>
    <property type="molecule type" value="Genomic_DNA"/>
</dbReference>
<sequence>MKQRLTDETIATIDVAPPAKRLEVFDTVLPGLVLRVTERGIKSFAVRYRHQGKTLRCTIGKTPPLKLKKAREIGYGLLAAAREGLNPMAEKRAAQKAKDTSPPCEKVVERFIEKGLSGAKPDHAKEVARLLRKEVANRWKGRTLASVEAADVAKLLEGISAPSTQRHAYYALRLLFKWSKGVGIISASPIGKDFPNPSKPRSRERVLETEELKAIWTTVIGTYSTFNAIVQLLLVTGQRRDEVAEAMWKEFDFSKNVWTIPAHRTKTGDKPHRLPLTDLMIQILNNIPRGASTYVFPGQGAKRGTFSGWSRSKRRLDEKCHISDWRLHDLRRTMSTRLAEKGVAPHVVERIINHRDGQVSGVAAIYNRATYEKEMLEALERWSRHLENLYRSTMWVLKDTPQNRAALEMLGPLAESNGMEKPSRRIRIAPPNDCATSKREYSSSL</sequence>
<dbReference type="PANTHER" id="PTHR30629:SF2">
    <property type="entry name" value="PROPHAGE INTEGRASE INTS-RELATED"/>
    <property type="match status" value="1"/>
</dbReference>
<evidence type="ECO:0000256" key="3">
    <source>
        <dbReference type="ARBA" id="ARBA00023125"/>
    </source>
</evidence>
<organism evidence="9 10">
    <name type="scientific">Hyphomicrobium facile</name>
    <dbReference type="NCBI Taxonomy" id="51670"/>
    <lineage>
        <taxon>Bacteria</taxon>
        <taxon>Pseudomonadati</taxon>
        <taxon>Pseudomonadota</taxon>
        <taxon>Alphaproteobacteria</taxon>
        <taxon>Hyphomicrobiales</taxon>
        <taxon>Hyphomicrobiaceae</taxon>
        <taxon>Hyphomicrobium</taxon>
    </lineage>
</organism>
<dbReference type="GO" id="GO:0003677">
    <property type="term" value="F:DNA binding"/>
    <property type="evidence" value="ECO:0007669"/>
    <property type="project" value="UniProtKB-UniRule"/>
</dbReference>
<reference evidence="10" key="1">
    <citation type="submission" date="2016-10" db="EMBL/GenBank/DDBJ databases">
        <authorList>
            <person name="Varghese N."/>
            <person name="Submissions S."/>
        </authorList>
    </citation>
    <scope>NUCLEOTIDE SEQUENCE [LARGE SCALE GENOMIC DNA]</scope>
    <source>
        <strain evidence="10">DSM 1565</strain>
    </source>
</reference>
<feature type="domain" description="Core-binding (CB)" evidence="8">
    <location>
        <begin position="102"/>
        <end position="180"/>
    </location>
</feature>
<dbReference type="PROSITE" id="PS51898">
    <property type="entry name" value="TYR_RECOMBINASE"/>
    <property type="match status" value="1"/>
</dbReference>
<feature type="region of interest" description="Disordered" evidence="6">
    <location>
        <begin position="416"/>
        <end position="445"/>
    </location>
</feature>
<protein>
    <submittedName>
        <fullName evidence="9">Site-specific recombinase XerD</fullName>
    </submittedName>
</protein>
<evidence type="ECO:0000313" key="10">
    <source>
        <dbReference type="Proteomes" id="UP000199423"/>
    </source>
</evidence>
<evidence type="ECO:0000313" key="9">
    <source>
        <dbReference type="EMBL" id="SFV32902.1"/>
    </source>
</evidence>
<dbReference type="InterPro" id="IPR002104">
    <property type="entry name" value="Integrase_catalytic"/>
</dbReference>
<evidence type="ECO:0000256" key="1">
    <source>
        <dbReference type="ARBA" id="ARBA00008857"/>
    </source>
</evidence>